<organism evidence="1">
    <name type="scientific">Cladocopium goreaui</name>
    <dbReference type="NCBI Taxonomy" id="2562237"/>
    <lineage>
        <taxon>Eukaryota</taxon>
        <taxon>Sar</taxon>
        <taxon>Alveolata</taxon>
        <taxon>Dinophyceae</taxon>
        <taxon>Suessiales</taxon>
        <taxon>Symbiodiniaceae</taxon>
        <taxon>Cladocopium</taxon>
    </lineage>
</organism>
<dbReference type="EMBL" id="CAMXCT020000082">
    <property type="protein sequence ID" value="CAL1126904.1"/>
    <property type="molecule type" value="Genomic_DNA"/>
</dbReference>
<evidence type="ECO:0000313" key="2">
    <source>
        <dbReference type="EMBL" id="CAL1126904.1"/>
    </source>
</evidence>
<dbReference type="PANTHER" id="PTHR47027:SF20">
    <property type="entry name" value="REVERSE TRANSCRIPTASE-LIKE PROTEIN WITH RNA-DIRECTED DNA POLYMERASE DOMAIN"/>
    <property type="match status" value="1"/>
</dbReference>
<dbReference type="Proteomes" id="UP001152797">
    <property type="component" value="Unassembled WGS sequence"/>
</dbReference>
<reference evidence="2" key="2">
    <citation type="submission" date="2024-04" db="EMBL/GenBank/DDBJ databases">
        <authorList>
            <person name="Chen Y."/>
            <person name="Shah S."/>
            <person name="Dougan E. K."/>
            <person name="Thang M."/>
            <person name="Chan C."/>
        </authorList>
    </citation>
    <scope>NUCLEOTIDE SEQUENCE [LARGE SCALE GENOMIC DNA]</scope>
</reference>
<evidence type="ECO:0000313" key="4">
    <source>
        <dbReference type="Proteomes" id="UP001152797"/>
    </source>
</evidence>
<proteinExistence type="predicted"/>
<dbReference type="InterPro" id="IPR036691">
    <property type="entry name" value="Endo/exonu/phosph_ase_sf"/>
</dbReference>
<accession>A0A9P1BHL1</accession>
<name>A0A9P1BHL1_9DINO</name>
<keyword evidence="4" id="KW-1185">Reference proteome</keyword>
<dbReference type="Gene3D" id="3.60.10.10">
    <property type="entry name" value="Endonuclease/exonuclease/phosphatase"/>
    <property type="match status" value="1"/>
</dbReference>
<dbReference type="EMBL" id="CAMXCT030000082">
    <property type="protein sequence ID" value="CAL4760841.1"/>
    <property type="molecule type" value="Genomic_DNA"/>
</dbReference>
<dbReference type="EMBL" id="CAMXCT010000082">
    <property type="protein sequence ID" value="CAI3973529.1"/>
    <property type="molecule type" value="Genomic_DNA"/>
</dbReference>
<sequence>MYTFQGNDTCACQWLWLIEKSVRHHEDAPTLVGTHWRFNVEQPFQLPPSDDFHPAMLRRFQALPDSPESHPVRLRFATANVMNMFPGQDFASGYLGARAEALADQFMNERLHVIGLQETRARMTGHSFFQQFHVLSGPATARGQGGVQLWLRKSIPTSDGTIEIDTTDLRILHATSRRLLVRWAHPGCKLLFLVVHAPSDDEEDVLQTFWDATTAAIPAAYRQWPMVLLTDANSRVGSVTSPCIGPHQADDENGKSAQFHTWLANHDLFLPQTFAECHDGPAPTWTHPKGTSARLDYIAVSNNFPHDGVSTWVSTHIDLALHRRDHDCVCAELQLEFFPADRRPRHTRGSKVQDAPLEVTWATDVHTHAARLQHWIKQWNPKPRIWRKRHLSDDTKQLIDAKRHHWKCLNAARRHHCRGLLRELFAAWRQPHQVTRSFQGWRRDCDRAYAWHLWAYEDLAPRVVQAVRTDDCMFYESLAAQAGYESSKNAQSLWKTLQPLLPRWRSKRKSNLRCTGPSLEDQFAHYDALEAGHCVPYGELLQQCHAAQHQALDDIPLQICLEALPSRFAVETLGCRIKTGKASGMDLVSPVALQHACRQHSDILHAFMMKVWILGAEPIQGKGGILHPIAKKEVSQKIDGMRGIMLIDGIGKLVHSHLRGQFLPALEHFRLPLQLGGFRRSSTLFATMYVRAFTQLAAHHVVSSAIIFVDIRSAFHSMVRQLIFGGAETLHPKLRQVLTDNGIDLTVLGTKLAKAPPIDSAPLLQPAARLIRDGHCFTWYALGASDAVHQTERGSRPGSPLADVAFNSLMAVVLQDFQTQLDQFLPIQAAFSHLGLRAAPVAWVDDLAVPVAALKANDLVSTIAWTLQTTIEVCASYGLTLNLKPRKTEVVLAFRGPDAPACRRECLVANFARISVPPLGQHVRCVPVYEHLGTCFQADGSIDAEIRNRVSRAGLAYRQITKLILRNRYIGVNVRLRLLDALLMPVLLHGAGNWPLLTAQQVQRLHTTYLKWIRTVVGNGFWAHNQLSDVHLLMSWQMPSIELRLAKHRLLFAFHLFIDAPTQIIEMVTAPDEASCSWWKALRQALTWLISMDATLIAFDPMTASRSILLQWFADRRDDGPRFVRRLYKRALLQNKVIGVIAPIVETKQDDRHLRMPATVIPHVLSQMETQCETRLDADARWLQACRNEGLTDPIDHAWVHNCKMAFDAVLRDPSLQTFVDPDPILWRLTNLADGHGLPPAAEGLGAWALAVWMHDDLRFSRFAHLSVEFFGRCLEAISQIVFQSPVGKLVCWRRRMDGAFCPQNIVEKDAQDPATVRVREVILDPIRDQHSLLCSILQRPLHVPLCRGVPVCREGDQRIIWIFHLFSGRRRVGDCHWWLEHIGHHLWPGVTIRMLSLDTAVHPELGNLANGENYEYVRRFAQGGLIAGVLAGPPCETWSAAQHIQLDDGAGPRPLRSAALPWSLPECTGQELKQSSMGTQLLMNTWTIEVAVVTNGGGAIMEHPWEHQQQPDSQDERASVWRTQAHQQWLMALPDAVRHYVEQYEYGAAGVKPTCLRALNLGAAPVVATALREGAETWRTRPTAALAGRNERGLFRTAAAKEYPSALCRSMVVALIRGLKARAHFEGWREPAACTAKDKTWLADAWSASAKVTRWSFLPDYQGA</sequence>
<dbReference type="SUPFAM" id="SSF56219">
    <property type="entry name" value="DNase I-like"/>
    <property type="match status" value="1"/>
</dbReference>
<dbReference type="OrthoDB" id="412793at2759"/>
<protein>
    <submittedName>
        <fullName evidence="3">C2H2-type domain-containing protein</fullName>
    </submittedName>
</protein>
<evidence type="ECO:0000313" key="3">
    <source>
        <dbReference type="EMBL" id="CAL4760841.1"/>
    </source>
</evidence>
<evidence type="ECO:0000313" key="1">
    <source>
        <dbReference type="EMBL" id="CAI3973529.1"/>
    </source>
</evidence>
<gene>
    <name evidence="1" type="ORF">C1SCF055_LOCUS2030</name>
</gene>
<reference evidence="1" key="1">
    <citation type="submission" date="2022-10" db="EMBL/GenBank/DDBJ databases">
        <authorList>
            <person name="Chen Y."/>
            <person name="Dougan E. K."/>
            <person name="Chan C."/>
            <person name="Rhodes N."/>
            <person name="Thang M."/>
        </authorList>
    </citation>
    <scope>NUCLEOTIDE SEQUENCE</scope>
</reference>
<dbReference type="PANTHER" id="PTHR47027">
    <property type="entry name" value="REVERSE TRANSCRIPTASE DOMAIN-CONTAINING PROTEIN"/>
    <property type="match status" value="1"/>
</dbReference>
<comment type="caution">
    <text evidence="1">The sequence shown here is derived from an EMBL/GenBank/DDBJ whole genome shotgun (WGS) entry which is preliminary data.</text>
</comment>